<name>A0A7S4ANK2_9STRA</name>
<evidence type="ECO:0008006" key="2">
    <source>
        <dbReference type="Google" id="ProtNLM"/>
    </source>
</evidence>
<organism evidence="1">
    <name type="scientific">Pseudo-nitzschia australis</name>
    <dbReference type="NCBI Taxonomy" id="44445"/>
    <lineage>
        <taxon>Eukaryota</taxon>
        <taxon>Sar</taxon>
        <taxon>Stramenopiles</taxon>
        <taxon>Ochrophyta</taxon>
        <taxon>Bacillariophyta</taxon>
        <taxon>Bacillariophyceae</taxon>
        <taxon>Bacillariophycidae</taxon>
        <taxon>Bacillariales</taxon>
        <taxon>Bacillariaceae</taxon>
        <taxon>Pseudo-nitzschia</taxon>
    </lineage>
</organism>
<dbReference type="AlphaFoldDB" id="A0A7S4ANK2"/>
<dbReference type="EMBL" id="HBIX01020446">
    <property type="protein sequence ID" value="CAE0721671.1"/>
    <property type="molecule type" value="Transcribed_RNA"/>
</dbReference>
<proteinExistence type="predicted"/>
<evidence type="ECO:0000313" key="1">
    <source>
        <dbReference type="EMBL" id="CAE0721671.1"/>
    </source>
</evidence>
<accession>A0A7S4ANK2</accession>
<protein>
    <recommendedName>
        <fullName evidence="2">Ribosomal protein/NADH dehydrogenase domain-containing protein</fullName>
    </recommendedName>
</protein>
<sequence length="236" mass="27021">MHVYVHVCVHINLSSRVRACLSTISIYIHTCACTSLAHRFASRNWYLKHHNELKHLNPNFPLLMRTAENCMPAVTTELEWTTDHLLQFMIQTGRFRNSNGTIAEDRVEAATAYLKTDWEKFAAARLAHKGFDPLQPSVRDKQWTDDVSLATDLTEYSAMKAVNDEQVAVMQGGADKEYTRAVNALLMAQRVDLWCAGEKEVELAVQHLYKLGRLLNERECVFPKHIKDFYPGVEDI</sequence>
<gene>
    <name evidence="1" type="ORF">PAUS00366_LOCUS14426</name>
</gene>
<reference evidence="1" key="1">
    <citation type="submission" date="2021-01" db="EMBL/GenBank/DDBJ databases">
        <authorList>
            <person name="Corre E."/>
            <person name="Pelletier E."/>
            <person name="Niang G."/>
            <person name="Scheremetjew M."/>
            <person name="Finn R."/>
            <person name="Kale V."/>
            <person name="Holt S."/>
            <person name="Cochrane G."/>
            <person name="Meng A."/>
            <person name="Brown T."/>
            <person name="Cohen L."/>
        </authorList>
    </citation>
    <scope>NUCLEOTIDE SEQUENCE</scope>
    <source>
        <strain evidence="1">10249 10 AB</strain>
    </source>
</reference>